<dbReference type="AlphaFoldDB" id="A0A7J9SI45"/>
<sequence length="178" mass="20341">MTDAVLEADRSWQVTVLDTHAGDVLGVDAEAVVDSDFREAFPEVTDTEFESAHTVGYNYVKSFDTPKCRTPSRDYSRQYYRTAMERRSADNAEGYYEPIDGWLEVYVSPDFDGGLRFHFRDVSERKAREREPERRQRTLRSIYEVVADPTGRGRSPSRLSRCSHSGATSWTPPSARSL</sequence>
<evidence type="ECO:0008006" key="4">
    <source>
        <dbReference type="Google" id="ProtNLM"/>
    </source>
</evidence>
<dbReference type="InterPro" id="IPR035965">
    <property type="entry name" value="PAS-like_dom_sf"/>
</dbReference>
<evidence type="ECO:0000313" key="3">
    <source>
        <dbReference type="Proteomes" id="UP000546257"/>
    </source>
</evidence>
<keyword evidence="3" id="KW-1185">Reference proteome</keyword>
<gene>
    <name evidence="2" type="ORF">H5V44_07650</name>
</gene>
<name>A0A7J9SI45_9EURY</name>
<dbReference type="Gene3D" id="3.30.450.20">
    <property type="entry name" value="PAS domain"/>
    <property type="match status" value="1"/>
</dbReference>
<dbReference type="RefSeq" id="WP_185192704.1">
    <property type="nucleotide sequence ID" value="NZ_JACKXD010000002.1"/>
</dbReference>
<protein>
    <recommendedName>
        <fullName evidence="4">PAS fold-4 domain-containing protein</fullName>
    </recommendedName>
</protein>
<reference evidence="2 3" key="1">
    <citation type="submission" date="2020-08" db="EMBL/GenBank/DDBJ databases">
        <authorList>
            <person name="Seo M.-J."/>
        </authorList>
    </citation>
    <scope>NUCLEOTIDE SEQUENCE [LARGE SCALE GENOMIC DNA]</scope>
    <source>
        <strain evidence="2 3">MBLA0160</strain>
    </source>
</reference>
<proteinExistence type="predicted"/>
<organism evidence="2 3">
    <name type="scientific">Halobellus ruber</name>
    <dbReference type="NCBI Taxonomy" id="2761102"/>
    <lineage>
        <taxon>Archaea</taxon>
        <taxon>Methanobacteriati</taxon>
        <taxon>Methanobacteriota</taxon>
        <taxon>Stenosarchaea group</taxon>
        <taxon>Halobacteria</taxon>
        <taxon>Halobacteriales</taxon>
        <taxon>Haloferacaceae</taxon>
        <taxon>Halobellus</taxon>
    </lineage>
</organism>
<comment type="caution">
    <text evidence="2">The sequence shown here is derived from an EMBL/GenBank/DDBJ whole genome shotgun (WGS) entry which is preliminary data.</text>
</comment>
<dbReference type="Proteomes" id="UP000546257">
    <property type="component" value="Unassembled WGS sequence"/>
</dbReference>
<accession>A0A7J9SI45</accession>
<feature type="compositionally biased region" description="Polar residues" evidence="1">
    <location>
        <begin position="157"/>
        <end position="178"/>
    </location>
</feature>
<feature type="compositionally biased region" description="Basic and acidic residues" evidence="1">
    <location>
        <begin position="124"/>
        <end position="136"/>
    </location>
</feature>
<dbReference type="EMBL" id="JACKXD010000002">
    <property type="protein sequence ID" value="MBB6646162.1"/>
    <property type="molecule type" value="Genomic_DNA"/>
</dbReference>
<dbReference type="SUPFAM" id="SSF55785">
    <property type="entry name" value="PYP-like sensor domain (PAS domain)"/>
    <property type="match status" value="1"/>
</dbReference>
<feature type="region of interest" description="Disordered" evidence="1">
    <location>
        <begin position="124"/>
        <end position="178"/>
    </location>
</feature>
<evidence type="ECO:0000256" key="1">
    <source>
        <dbReference type="SAM" id="MobiDB-lite"/>
    </source>
</evidence>
<evidence type="ECO:0000313" key="2">
    <source>
        <dbReference type="EMBL" id="MBB6646162.1"/>
    </source>
</evidence>